<feature type="compositionally biased region" description="Acidic residues" evidence="1">
    <location>
        <begin position="68"/>
        <end position="82"/>
    </location>
</feature>
<protein>
    <recommendedName>
        <fullName evidence="4">Reverse transcriptase domain-containing protein</fullName>
    </recommendedName>
</protein>
<organism evidence="2 3">
    <name type="scientific">Tanacetum coccineum</name>
    <dbReference type="NCBI Taxonomy" id="301880"/>
    <lineage>
        <taxon>Eukaryota</taxon>
        <taxon>Viridiplantae</taxon>
        <taxon>Streptophyta</taxon>
        <taxon>Embryophyta</taxon>
        <taxon>Tracheophyta</taxon>
        <taxon>Spermatophyta</taxon>
        <taxon>Magnoliopsida</taxon>
        <taxon>eudicotyledons</taxon>
        <taxon>Gunneridae</taxon>
        <taxon>Pentapetalae</taxon>
        <taxon>asterids</taxon>
        <taxon>campanulids</taxon>
        <taxon>Asterales</taxon>
        <taxon>Asteraceae</taxon>
        <taxon>Asteroideae</taxon>
        <taxon>Anthemideae</taxon>
        <taxon>Anthemidinae</taxon>
        <taxon>Tanacetum</taxon>
    </lineage>
</organism>
<accession>A0ABQ4X6U9</accession>
<reference evidence="2" key="2">
    <citation type="submission" date="2022-01" db="EMBL/GenBank/DDBJ databases">
        <authorList>
            <person name="Yamashiro T."/>
            <person name="Shiraishi A."/>
            <person name="Satake H."/>
            <person name="Nakayama K."/>
        </authorList>
    </citation>
    <scope>NUCLEOTIDE SEQUENCE</scope>
</reference>
<evidence type="ECO:0000313" key="2">
    <source>
        <dbReference type="EMBL" id="GJS60740.1"/>
    </source>
</evidence>
<proteinExistence type="predicted"/>
<evidence type="ECO:0000256" key="1">
    <source>
        <dbReference type="SAM" id="MobiDB-lite"/>
    </source>
</evidence>
<name>A0ABQ4X6U9_9ASTR</name>
<comment type="caution">
    <text evidence="2">The sequence shown here is derived from an EMBL/GenBank/DDBJ whole genome shotgun (WGS) entry which is preliminary data.</text>
</comment>
<keyword evidence="3" id="KW-1185">Reference proteome</keyword>
<dbReference type="EMBL" id="BQNB010009241">
    <property type="protein sequence ID" value="GJS60740.1"/>
    <property type="molecule type" value="Genomic_DNA"/>
</dbReference>
<sequence length="115" mass="13600">MKFLTPSLYDGDTVFTRSFTDEGSSNSDTEKIMARMDAMTMKMDAQYRGMKSRTECNHCVGNHSTSDSNDDDTPMSREEEENFMQTFRRTRFYNDYPDRDSYRDNWRSSGRNDYN</sequence>
<dbReference type="Proteomes" id="UP001151760">
    <property type="component" value="Unassembled WGS sequence"/>
</dbReference>
<gene>
    <name evidence="2" type="ORF">Tco_0655524</name>
</gene>
<reference evidence="2" key="1">
    <citation type="journal article" date="2022" name="Int. J. Mol. Sci.">
        <title>Draft Genome of Tanacetum Coccineum: Genomic Comparison of Closely Related Tanacetum-Family Plants.</title>
        <authorList>
            <person name="Yamashiro T."/>
            <person name="Shiraishi A."/>
            <person name="Nakayama K."/>
            <person name="Satake H."/>
        </authorList>
    </citation>
    <scope>NUCLEOTIDE SEQUENCE</scope>
</reference>
<evidence type="ECO:0008006" key="4">
    <source>
        <dbReference type="Google" id="ProtNLM"/>
    </source>
</evidence>
<feature type="region of interest" description="Disordered" evidence="1">
    <location>
        <begin position="58"/>
        <end position="115"/>
    </location>
</feature>
<feature type="compositionally biased region" description="Basic and acidic residues" evidence="1">
    <location>
        <begin position="96"/>
        <end position="106"/>
    </location>
</feature>
<evidence type="ECO:0000313" key="3">
    <source>
        <dbReference type="Proteomes" id="UP001151760"/>
    </source>
</evidence>